<dbReference type="AlphaFoldDB" id="A0AAV9UXT6"/>
<dbReference type="GO" id="GO:0003824">
    <property type="term" value="F:catalytic activity"/>
    <property type="evidence" value="ECO:0007669"/>
    <property type="project" value="InterPro"/>
</dbReference>
<proteinExistence type="predicted"/>
<dbReference type="GO" id="GO:0009116">
    <property type="term" value="P:nucleoside metabolic process"/>
    <property type="evidence" value="ECO:0007669"/>
    <property type="project" value="InterPro"/>
</dbReference>
<keyword evidence="2" id="KW-1185">Reference proteome</keyword>
<evidence type="ECO:0000313" key="1">
    <source>
        <dbReference type="EMBL" id="KAK6349679.1"/>
    </source>
</evidence>
<accession>A0AAV9UXT6</accession>
<dbReference type="PANTHER" id="PTHR46082:SF11">
    <property type="entry name" value="AAA+ ATPASE DOMAIN-CONTAINING PROTEIN-RELATED"/>
    <property type="match status" value="1"/>
</dbReference>
<gene>
    <name evidence="1" type="ORF">TWF696_005958</name>
</gene>
<name>A0AAV9UXT6_9PEZI</name>
<dbReference type="SUPFAM" id="SSF53167">
    <property type="entry name" value="Purine and uridine phosphorylases"/>
    <property type="match status" value="1"/>
</dbReference>
<dbReference type="InterPro" id="IPR053137">
    <property type="entry name" value="NLR-like"/>
</dbReference>
<dbReference type="Gene3D" id="3.40.50.1580">
    <property type="entry name" value="Nucleoside phosphorylase domain"/>
    <property type="match status" value="1"/>
</dbReference>
<reference evidence="1 2" key="1">
    <citation type="submission" date="2019-10" db="EMBL/GenBank/DDBJ databases">
        <authorList>
            <person name="Palmer J.M."/>
        </authorList>
    </citation>
    <scope>NUCLEOTIDE SEQUENCE [LARGE SCALE GENOMIC DNA]</scope>
    <source>
        <strain evidence="1 2">TWF696</strain>
    </source>
</reference>
<dbReference type="PANTHER" id="PTHR46082">
    <property type="entry name" value="ATP/GTP-BINDING PROTEIN-RELATED"/>
    <property type="match status" value="1"/>
</dbReference>
<protein>
    <recommendedName>
        <fullName evidence="3">Nucleoside phosphorylase domain-containing protein</fullName>
    </recommendedName>
</protein>
<evidence type="ECO:0000313" key="2">
    <source>
        <dbReference type="Proteomes" id="UP001375240"/>
    </source>
</evidence>
<organism evidence="1 2">
    <name type="scientific">Orbilia brochopaga</name>
    <dbReference type="NCBI Taxonomy" id="3140254"/>
    <lineage>
        <taxon>Eukaryota</taxon>
        <taxon>Fungi</taxon>
        <taxon>Dikarya</taxon>
        <taxon>Ascomycota</taxon>
        <taxon>Pezizomycotina</taxon>
        <taxon>Orbiliomycetes</taxon>
        <taxon>Orbiliales</taxon>
        <taxon>Orbiliaceae</taxon>
        <taxon>Orbilia</taxon>
    </lineage>
</organism>
<evidence type="ECO:0008006" key="3">
    <source>
        <dbReference type="Google" id="ProtNLM"/>
    </source>
</evidence>
<dbReference type="InterPro" id="IPR035994">
    <property type="entry name" value="Nucleoside_phosphorylase_sf"/>
</dbReference>
<dbReference type="EMBL" id="JAVHNQ010000004">
    <property type="protein sequence ID" value="KAK6349679.1"/>
    <property type="molecule type" value="Genomic_DNA"/>
</dbReference>
<dbReference type="Proteomes" id="UP001375240">
    <property type="component" value="Unassembled WGS sequence"/>
</dbReference>
<sequence length="372" mass="41488">MQAPEPRVEEYTVGWICVVQAEHETACQMLDQVFDGPEQSNPLDENTYVFGRIHKHNVVIGRLPAGQYGTNAAAVVANDMVRSFTKLRFILLVGIAGGAPTNDNDVRLGDVVVSVPRGTLGGVVQLDFVKRHRLANGEVYLERMGQLNSPPRVLLGAIPEVHRRRRHPKEPDRIAENMARMADWPEYQKPAEDRLYRSDYAHQGGPNCDNCDTENLEPWSLEERTYRSRRAVAVHYGTIGSSNSLMQDVEERDRCANDPSLKILCFETEAAGLMNTFPCLVIRGIWNYSDSHKTDAWRNYAALAAAAYARELLSVLKPQKVVAQPALVGLCLVNQTASSEDTLSSSREKIAGLLKEETQEAFSELKSKILIL</sequence>
<comment type="caution">
    <text evidence="1">The sequence shown here is derived from an EMBL/GenBank/DDBJ whole genome shotgun (WGS) entry which is preliminary data.</text>
</comment>